<comment type="caution">
    <text evidence="2">The sequence shown here is derived from an EMBL/GenBank/DDBJ whole genome shotgun (WGS) entry which is preliminary data.</text>
</comment>
<organism evidence="2 3">
    <name type="scientific">Candidatus Enterococcus ferrettii</name>
    <dbReference type="NCBI Taxonomy" id="2815324"/>
    <lineage>
        <taxon>Bacteria</taxon>
        <taxon>Bacillati</taxon>
        <taxon>Bacillota</taxon>
        <taxon>Bacilli</taxon>
        <taxon>Lactobacillales</taxon>
        <taxon>Enterococcaceae</taxon>
        <taxon>Enterococcus</taxon>
    </lineage>
</organism>
<keyword evidence="3" id="KW-1185">Reference proteome</keyword>
<dbReference type="Pfam" id="PF06114">
    <property type="entry name" value="Peptidase_M78"/>
    <property type="match status" value="1"/>
</dbReference>
<gene>
    <name evidence="2" type="ORF">JZO67_004930</name>
</gene>
<dbReference type="RefSeq" id="WP_207704424.1">
    <property type="nucleotide sequence ID" value="NZ_JAFREL020000006.1"/>
</dbReference>
<sequence length="154" mass="18460">MNDYEDLLDDVYKEVPVLEMDLSEHEDKAFYYRNAIFIDRNLPAIKKREHLYEEYAHFLYTVGDISNQDRTDNRKQETLARNRAMSMSINLESIIDSYNQGLREYWEVAEYLGFSVAYVYKSVQEIKKIYGLIIEYKNYVLKFVNDYTISVDKK</sequence>
<evidence type="ECO:0000313" key="3">
    <source>
        <dbReference type="Proteomes" id="UP000664357"/>
    </source>
</evidence>
<proteinExistence type="predicted"/>
<dbReference type="InterPro" id="IPR010359">
    <property type="entry name" value="IrrE_HExxH"/>
</dbReference>
<evidence type="ECO:0000259" key="1">
    <source>
        <dbReference type="Pfam" id="PF06114"/>
    </source>
</evidence>
<dbReference type="EMBL" id="JAFREL020000006">
    <property type="protein sequence ID" value="MEO1772947.1"/>
    <property type="molecule type" value="Genomic_DNA"/>
</dbReference>
<reference evidence="2 3" key="1">
    <citation type="submission" date="2024-02" db="EMBL/GenBank/DDBJ databases">
        <title>The Genome Sequence of Enterococcus sp. DIV0159.</title>
        <authorList>
            <person name="Earl A."/>
            <person name="Manson A."/>
            <person name="Gilmore M."/>
            <person name="Sanders J."/>
            <person name="Shea T."/>
            <person name="Howe W."/>
            <person name="Livny J."/>
            <person name="Cuomo C."/>
            <person name="Neafsey D."/>
            <person name="Birren B."/>
        </authorList>
    </citation>
    <scope>NUCLEOTIDE SEQUENCE [LARGE SCALE GENOMIC DNA]</scope>
    <source>
        <strain evidence="2 3">665A</strain>
    </source>
</reference>
<name>A0ABV0EYW6_9ENTE</name>
<protein>
    <recommendedName>
        <fullName evidence="1">IrrE N-terminal-like domain-containing protein</fullName>
    </recommendedName>
</protein>
<evidence type="ECO:0000313" key="2">
    <source>
        <dbReference type="EMBL" id="MEO1772947.1"/>
    </source>
</evidence>
<feature type="domain" description="IrrE N-terminal-like" evidence="1">
    <location>
        <begin position="15"/>
        <end position="116"/>
    </location>
</feature>
<dbReference type="Proteomes" id="UP000664357">
    <property type="component" value="Unassembled WGS sequence"/>
</dbReference>
<accession>A0ABV0EYW6</accession>